<dbReference type="Proteomes" id="UP000758168">
    <property type="component" value="Unassembled WGS sequence"/>
</dbReference>
<comment type="caution">
    <text evidence="4">The sequence shown here is derived from an EMBL/GenBank/DDBJ whole genome shotgun (WGS) entry which is preliminary data.</text>
</comment>
<dbReference type="SUPFAM" id="SSF53474">
    <property type="entry name" value="alpha/beta-Hydrolases"/>
    <property type="match status" value="1"/>
</dbReference>
<proteinExistence type="predicted"/>
<evidence type="ECO:0000256" key="1">
    <source>
        <dbReference type="SAM" id="MobiDB-lite"/>
    </source>
</evidence>
<gene>
    <name evidence="4" type="ORF">JOF54_002947</name>
</gene>
<feature type="transmembrane region" description="Helical" evidence="2">
    <location>
        <begin position="94"/>
        <end position="113"/>
    </location>
</feature>
<evidence type="ECO:0000259" key="3">
    <source>
        <dbReference type="Pfam" id="PF12695"/>
    </source>
</evidence>
<accession>A0ABS4ZBE0</accession>
<organism evidence="4 5">
    <name type="scientific">Microlunatus capsulatus</name>
    <dbReference type="NCBI Taxonomy" id="99117"/>
    <lineage>
        <taxon>Bacteria</taxon>
        <taxon>Bacillati</taxon>
        <taxon>Actinomycetota</taxon>
        <taxon>Actinomycetes</taxon>
        <taxon>Propionibacteriales</taxon>
        <taxon>Propionibacteriaceae</taxon>
        <taxon>Microlunatus</taxon>
    </lineage>
</organism>
<feature type="transmembrane region" description="Helical" evidence="2">
    <location>
        <begin position="12"/>
        <end position="32"/>
    </location>
</feature>
<evidence type="ECO:0000313" key="4">
    <source>
        <dbReference type="EMBL" id="MBP2418025.1"/>
    </source>
</evidence>
<keyword evidence="2" id="KW-0812">Transmembrane</keyword>
<feature type="transmembrane region" description="Helical" evidence="2">
    <location>
        <begin position="44"/>
        <end position="65"/>
    </location>
</feature>
<dbReference type="EMBL" id="JAGIOB010000001">
    <property type="protein sequence ID" value="MBP2418025.1"/>
    <property type="molecule type" value="Genomic_DNA"/>
</dbReference>
<feature type="domain" description="Alpha/beta hydrolase fold-5" evidence="3">
    <location>
        <begin position="162"/>
        <end position="320"/>
    </location>
</feature>
<evidence type="ECO:0000256" key="2">
    <source>
        <dbReference type="SAM" id="Phobius"/>
    </source>
</evidence>
<dbReference type="InterPro" id="IPR029058">
    <property type="entry name" value="AB_hydrolase_fold"/>
</dbReference>
<keyword evidence="2" id="KW-1133">Transmembrane helix</keyword>
<reference evidence="4 5" key="1">
    <citation type="submission" date="2021-03" db="EMBL/GenBank/DDBJ databases">
        <title>Sequencing the genomes of 1000 actinobacteria strains.</title>
        <authorList>
            <person name="Klenk H.-P."/>
        </authorList>
    </citation>
    <scope>NUCLEOTIDE SEQUENCE [LARGE SCALE GENOMIC DNA]</scope>
    <source>
        <strain evidence="4 5">DSM 12936</strain>
    </source>
</reference>
<dbReference type="RefSeq" id="WP_210057219.1">
    <property type="nucleotide sequence ID" value="NZ_BAAAMH010000010.1"/>
</dbReference>
<keyword evidence="5" id="KW-1185">Reference proteome</keyword>
<name>A0ABS4ZBE0_9ACTN</name>
<dbReference type="Gene3D" id="3.40.50.1820">
    <property type="entry name" value="alpha/beta hydrolase"/>
    <property type="match status" value="1"/>
</dbReference>
<dbReference type="InterPro" id="IPR029059">
    <property type="entry name" value="AB_hydrolase_5"/>
</dbReference>
<feature type="region of interest" description="Disordered" evidence="1">
    <location>
        <begin position="308"/>
        <end position="330"/>
    </location>
</feature>
<keyword evidence="2" id="KW-0472">Membrane</keyword>
<evidence type="ECO:0000313" key="5">
    <source>
        <dbReference type="Proteomes" id="UP000758168"/>
    </source>
</evidence>
<dbReference type="Pfam" id="PF12695">
    <property type="entry name" value="Abhydrolase_5"/>
    <property type="match status" value="1"/>
</dbReference>
<sequence>MANPGDHSRRVLASVWLLVGAAMVAVPVWLGWTRWQPILMGHPLMLVLSIGCGLLGFVALAWALASLVLGDRSDGDDGPTRTPRQHARRANRRIALAVPALFLCTLLVVSLAWSRPFAAAPVAVAAMRSEGDVRVSDRLTWFEMASTARDDDDQVVRPTTGLVFVPGARVDPRAYAHVLRPLAQAGYLVTVLKEPFGISFVDAGHPERVMRAHPEIAQWVVAGHSLGGVTAASFADDHPRVGGAAVAGLVLWASYPAGRLERADLAVTSVSAERDGLSTPAKVDASKSKLPPDTTYVVVPGAVHSWFGDYGEQPGDGTPTGDRDEAQAEMTRATRAVLAAVTPRPAKKK</sequence>
<protein>
    <recommendedName>
        <fullName evidence="3">Alpha/beta hydrolase fold-5 domain-containing protein</fullName>
    </recommendedName>
</protein>